<dbReference type="Proteomes" id="UP001633002">
    <property type="component" value="Unassembled WGS sequence"/>
</dbReference>
<evidence type="ECO:0000313" key="3">
    <source>
        <dbReference type="Proteomes" id="UP001633002"/>
    </source>
</evidence>
<organism evidence="2 3">
    <name type="scientific">Riccia sorocarpa</name>
    <dbReference type="NCBI Taxonomy" id="122646"/>
    <lineage>
        <taxon>Eukaryota</taxon>
        <taxon>Viridiplantae</taxon>
        <taxon>Streptophyta</taxon>
        <taxon>Embryophyta</taxon>
        <taxon>Marchantiophyta</taxon>
        <taxon>Marchantiopsida</taxon>
        <taxon>Marchantiidae</taxon>
        <taxon>Marchantiales</taxon>
        <taxon>Ricciaceae</taxon>
        <taxon>Riccia</taxon>
    </lineage>
</organism>
<accession>A0ABD3IBW7</accession>
<sequence length="121" mass="13675">MWDDDEEVLPTIRLDSQHPATREVQPIDLKMAVGRDPSQKETAQEAEDMDTNIAQKRGTYGNENGDCQDSQPTNTEEERNRRSNKWLNTTTAASQSNTTADNTKGRRIKDGARNKPKSNKK</sequence>
<dbReference type="AlphaFoldDB" id="A0ABD3IBW7"/>
<name>A0ABD3IBW7_9MARC</name>
<reference evidence="2 3" key="1">
    <citation type="submission" date="2024-09" db="EMBL/GenBank/DDBJ databases">
        <title>Chromosome-scale assembly of Riccia sorocarpa.</title>
        <authorList>
            <person name="Paukszto L."/>
        </authorList>
    </citation>
    <scope>NUCLEOTIDE SEQUENCE [LARGE SCALE GENOMIC DNA]</scope>
    <source>
        <strain evidence="2">LP-2024</strain>
        <tissue evidence="2">Aerial parts of the thallus</tissue>
    </source>
</reference>
<dbReference type="EMBL" id="JBJQOH010000001">
    <property type="protein sequence ID" value="KAL3700034.1"/>
    <property type="molecule type" value="Genomic_DNA"/>
</dbReference>
<feature type="compositionally biased region" description="Low complexity" evidence="1">
    <location>
        <begin position="88"/>
        <end position="102"/>
    </location>
</feature>
<evidence type="ECO:0000313" key="2">
    <source>
        <dbReference type="EMBL" id="KAL3700034.1"/>
    </source>
</evidence>
<protein>
    <submittedName>
        <fullName evidence="2">Uncharacterized protein</fullName>
    </submittedName>
</protein>
<feature type="compositionally biased region" description="Polar residues" evidence="1">
    <location>
        <begin position="61"/>
        <end position="74"/>
    </location>
</feature>
<feature type="region of interest" description="Disordered" evidence="1">
    <location>
        <begin position="1"/>
        <end position="121"/>
    </location>
</feature>
<evidence type="ECO:0000256" key="1">
    <source>
        <dbReference type="SAM" id="MobiDB-lite"/>
    </source>
</evidence>
<comment type="caution">
    <text evidence="2">The sequence shown here is derived from an EMBL/GenBank/DDBJ whole genome shotgun (WGS) entry which is preliminary data.</text>
</comment>
<gene>
    <name evidence="2" type="ORF">R1sor_018056</name>
</gene>
<proteinExistence type="predicted"/>
<keyword evidence="3" id="KW-1185">Reference proteome</keyword>